<dbReference type="Gene3D" id="3.40.33.10">
    <property type="entry name" value="CAP"/>
    <property type="match status" value="1"/>
</dbReference>
<keyword evidence="4" id="KW-0732">Signal</keyword>
<dbReference type="SMART" id="SM00198">
    <property type="entry name" value="SCP"/>
    <property type="match status" value="1"/>
</dbReference>
<accession>A0A2W1BPA2</accession>
<dbReference type="SUPFAM" id="SSF55797">
    <property type="entry name" value="PR-1-like"/>
    <property type="match status" value="1"/>
</dbReference>
<sequence>MQCIAVFCGVVALAAGGAVNYCGARMCANTNAHTFCQFPEGPSPHCEGYISARLTIEEKSRLIARLNRRRNEAASGIMRGLPTAGNMLKLRWVEELAREAQRWADQCRPPRPIEEHDACRNLYSLTVGQCVASVVGEAPGLKVESMVDIWYMQSMLFKGNVTFYVPPTPNGSFYGDFAQIIWARSYMVGCGRSRFMTQWQGRLRSVERLVCNIAPAGPIPSRPLWAPAAPAALCPPRSIQDHMLKALCDYRWDPDDLSAIGSSMTLEEHLLLNTVLEIEDNQTLNYLGSLDEIYLTKMAIATLENIITTQVNSMQRRDVVEVIDMDSLYVNISSTTIAPTAMVPPMATVPPTATVPPMILPTSPLTTPPTLPPPVVVPATNTTLPPDKNTTTTKVTKITKKKISLIGRPRTYNMEDLTDFDEKTENNTPIEEKEIPKREKEFYAEYDFLEIADDNVSSTITTTTITTTMSTIDLTNTTEAQSIVNVLINPDVLRDAVTRLSQNSNVLYGGPLNTLITNDLLKSDMPSLYISNIGNESNTGNEINTGNWSQGLVVGNATFTTRDDIDDYLSDPETVRELQEALERIEQDMAPKRQKSEKQGKVRRELRNFPEDSESTTQIDGQSSNGQYDAEERNKTLERGPMYNMVMKYMPYLKQYEGGILPKDGEYGSSIASGLSPSLFLVLIVCL</sequence>
<dbReference type="PRINTS" id="PR00838">
    <property type="entry name" value="V5ALLERGEN"/>
</dbReference>
<dbReference type="AlphaFoldDB" id="A0A2W1BPA2"/>
<dbReference type="InterPro" id="IPR002413">
    <property type="entry name" value="V5_allergen-like"/>
</dbReference>
<evidence type="ECO:0000256" key="3">
    <source>
        <dbReference type="SAM" id="MobiDB-lite"/>
    </source>
</evidence>
<dbReference type="PRINTS" id="PR00837">
    <property type="entry name" value="V5TPXLIKE"/>
</dbReference>
<comment type="subcellular location">
    <subcellularLocation>
        <location evidence="1">Secreted</location>
    </subcellularLocation>
</comment>
<evidence type="ECO:0000313" key="7">
    <source>
        <dbReference type="Proteomes" id="UP000249218"/>
    </source>
</evidence>
<feature type="compositionally biased region" description="Polar residues" evidence="3">
    <location>
        <begin position="615"/>
        <end position="627"/>
    </location>
</feature>
<dbReference type="GO" id="GO:0005576">
    <property type="term" value="C:extracellular region"/>
    <property type="evidence" value="ECO:0007669"/>
    <property type="project" value="UniProtKB-SubCell"/>
</dbReference>
<dbReference type="PANTHER" id="PTHR10334">
    <property type="entry name" value="CYSTEINE-RICH SECRETORY PROTEIN-RELATED"/>
    <property type="match status" value="1"/>
</dbReference>
<evidence type="ECO:0000256" key="4">
    <source>
        <dbReference type="SAM" id="SignalP"/>
    </source>
</evidence>
<evidence type="ECO:0000256" key="2">
    <source>
        <dbReference type="ARBA" id="ARBA00022525"/>
    </source>
</evidence>
<feature type="chain" id="PRO_5016124755" description="SCP domain-containing protein" evidence="4">
    <location>
        <begin position="17"/>
        <end position="687"/>
    </location>
</feature>
<dbReference type="InterPro" id="IPR035940">
    <property type="entry name" value="CAP_sf"/>
</dbReference>
<evidence type="ECO:0000256" key="1">
    <source>
        <dbReference type="ARBA" id="ARBA00004613"/>
    </source>
</evidence>
<dbReference type="CDD" id="cd05380">
    <property type="entry name" value="CAP_euk"/>
    <property type="match status" value="1"/>
</dbReference>
<feature type="region of interest" description="Disordered" evidence="3">
    <location>
        <begin position="585"/>
        <end position="636"/>
    </location>
</feature>
<dbReference type="InterPro" id="IPR014044">
    <property type="entry name" value="CAP_dom"/>
</dbReference>
<keyword evidence="2" id="KW-0964">Secreted</keyword>
<gene>
    <name evidence="6" type="primary">HaOG205135</name>
    <name evidence="6" type="ORF">B5X24_HaOG205135</name>
</gene>
<organism evidence="6 7">
    <name type="scientific">Helicoverpa armigera</name>
    <name type="common">Cotton bollworm</name>
    <name type="synonym">Heliothis armigera</name>
    <dbReference type="NCBI Taxonomy" id="29058"/>
    <lineage>
        <taxon>Eukaryota</taxon>
        <taxon>Metazoa</taxon>
        <taxon>Ecdysozoa</taxon>
        <taxon>Arthropoda</taxon>
        <taxon>Hexapoda</taxon>
        <taxon>Insecta</taxon>
        <taxon>Pterygota</taxon>
        <taxon>Neoptera</taxon>
        <taxon>Endopterygota</taxon>
        <taxon>Lepidoptera</taxon>
        <taxon>Glossata</taxon>
        <taxon>Ditrysia</taxon>
        <taxon>Noctuoidea</taxon>
        <taxon>Noctuidae</taxon>
        <taxon>Heliothinae</taxon>
        <taxon>Helicoverpa</taxon>
    </lineage>
</organism>
<feature type="domain" description="SCP" evidence="5">
    <location>
        <begin position="57"/>
        <end position="221"/>
    </location>
</feature>
<name>A0A2W1BPA2_HELAM</name>
<feature type="signal peptide" evidence="4">
    <location>
        <begin position="1"/>
        <end position="16"/>
    </location>
</feature>
<dbReference type="OrthoDB" id="737510at2759"/>
<dbReference type="Proteomes" id="UP000249218">
    <property type="component" value="Unassembled WGS sequence"/>
</dbReference>
<feature type="compositionally biased region" description="Basic and acidic residues" evidence="3">
    <location>
        <begin position="585"/>
        <end position="610"/>
    </location>
</feature>
<proteinExistence type="predicted"/>
<evidence type="ECO:0000259" key="5">
    <source>
        <dbReference type="SMART" id="SM00198"/>
    </source>
</evidence>
<reference evidence="6 7" key="1">
    <citation type="journal article" date="2017" name="BMC Biol.">
        <title>Genomic innovations, transcriptional plasticity and gene loss underlying the evolution and divergence of two highly polyphagous and invasive Helicoverpa pest species.</title>
        <authorList>
            <person name="Pearce S.L."/>
            <person name="Clarke D.F."/>
            <person name="East P.D."/>
            <person name="Elfekih S."/>
            <person name="Gordon K.H."/>
            <person name="Jermiin L.S."/>
            <person name="McGaughran A."/>
            <person name="Oakeshott J.G."/>
            <person name="Papanikolaou A."/>
            <person name="Perera O.P."/>
            <person name="Rane R.V."/>
            <person name="Richards S."/>
            <person name="Tay W.T."/>
            <person name="Walsh T.K."/>
            <person name="Anderson A."/>
            <person name="Anderson C.J."/>
            <person name="Asgari S."/>
            <person name="Board P.G."/>
            <person name="Bretschneider A."/>
            <person name="Campbell P.M."/>
            <person name="Chertemps T."/>
            <person name="Christeller J.T."/>
            <person name="Coppin C.W."/>
            <person name="Downes S.J."/>
            <person name="Duan G."/>
            <person name="Farnsworth C.A."/>
            <person name="Good R.T."/>
            <person name="Han L.B."/>
            <person name="Han Y.C."/>
            <person name="Hatje K."/>
            <person name="Horne I."/>
            <person name="Huang Y.P."/>
            <person name="Hughes D.S."/>
            <person name="Jacquin-Joly E."/>
            <person name="James W."/>
            <person name="Jhangiani S."/>
            <person name="Kollmar M."/>
            <person name="Kuwar S.S."/>
            <person name="Li S."/>
            <person name="Liu N.Y."/>
            <person name="Maibeche M.T."/>
            <person name="Miller J.R."/>
            <person name="Montagne N."/>
            <person name="Perry T."/>
            <person name="Qu J."/>
            <person name="Song S.V."/>
            <person name="Sutton G.G."/>
            <person name="Vogel H."/>
            <person name="Walenz B.P."/>
            <person name="Xu W."/>
            <person name="Zhang H.J."/>
            <person name="Zou Z."/>
            <person name="Batterham P."/>
            <person name="Edwards O.R."/>
            <person name="Feyereisen R."/>
            <person name="Gibbs R.A."/>
            <person name="Heckel D.G."/>
            <person name="McGrath A."/>
            <person name="Robin C."/>
            <person name="Scherer S.E."/>
            <person name="Worley K.C."/>
            <person name="Wu Y.D."/>
        </authorList>
    </citation>
    <scope>NUCLEOTIDE SEQUENCE [LARGE SCALE GENOMIC DNA]</scope>
    <source>
        <strain evidence="6">Harm_GR_Male_#8</strain>
        <tissue evidence="6">Whole organism</tissue>
    </source>
</reference>
<dbReference type="Pfam" id="PF00188">
    <property type="entry name" value="CAP"/>
    <property type="match status" value="1"/>
</dbReference>
<evidence type="ECO:0000313" key="6">
    <source>
        <dbReference type="EMBL" id="PZC76111.1"/>
    </source>
</evidence>
<dbReference type="EMBL" id="KZ149969">
    <property type="protein sequence ID" value="PZC76111.1"/>
    <property type="molecule type" value="Genomic_DNA"/>
</dbReference>
<protein>
    <recommendedName>
        <fullName evidence="5">SCP domain-containing protein</fullName>
    </recommendedName>
</protein>
<keyword evidence="7" id="KW-1185">Reference proteome</keyword>
<dbReference type="InterPro" id="IPR001283">
    <property type="entry name" value="CRISP-related"/>
</dbReference>